<feature type="domain" description="Methyltransferase type 11" evidence="4">
    <location>
        <begin position="48"/>
        <end position="145"/>
    </location>
</feature>
<comment type="caution">
    <text evidence="5">The sequence shown here is derived from an EMBL/GenBank/DDBJ whole genome shotgun (WGS) entry which is preliminary data.</text>
</comment>
<evidence type="ECO:0000256" key="3">
    <source>
        <dbReference type="ARBA" id="ARBA00022691"/>
    </source>
</evidence>
<keyword evidence="2" id="KW-0808">Transferase</keyword>
<dbReference type="GO" id="GO:0032259">
    <property type="term" value="P:methylation"/>
    <property type="evidence" value="ECO:0007669"/>
    <property type="project" value="UniProtKB-KW"/>
</dbReference>
<dbReference type="SUPFAM" id="SSF53335">
    <property type="entry name" value="S-adenosyl-L-methionine-dependent methyltransferases"/>
    <property type="match status" value="1"/>
</dbReference>
<evidence type="ECO:0000256" key="1">
    <source>
        <dbReference type="ARBA" id="ARBA00022603"/>
    </source>
</evidence>
<keyword evidence="3" id="KW-0949">S-adenosyl-L-methionine</keyword>
<accession>A0A511JN13</accession>
<dbReference type="PANTHER" id="PTHR43464:SF19">
    <property type="entry name" value="UBIQUINONE BIOSYNTHESIS O-METHYLTRANSFERASE, MITOCHONDRIAL"/>
    <property type="match status" value="1"/>
</dbReference>
<dbReference type="GO" id="GO:0008757">
    <property type="term" value="F:S-adenosylmethionine-dependent methyltransferase activity"/>
    <property type="evidence" value="ECO:0007669"/>
    <property type="project" value="InterPro"/>
</dbReference>
<sequence>MDPSAVQAYYAAKSHHERDRLLSAEGLLERVLTTRLLEPHLDAPGRALDLGGGTGPYSVWLAELGWDVTLADLSPELLAIAESSLPAGTVREVVQIDARDLSRWGDATFDAVLSLGPMYHLTTAPDRARAAQELARVTRPGGLVAVALMPRYVSVRRLVSLADERWQLADPAFQDRLLDDGVLENAVPERFTHVYGVEPAQVAPFFESHGFATVSLASTHGFLTGVEDGFEALRTEHPSAYSRLLDRLVATASDPGVLATAGHLLYVGRRRQVPTSPDS</sequence>
<dbReference type="Proteomes" id="UP000321049">
    <property type="component" value="Unassembled WGS sequence"/>
</dbReference>
<evidence type="ECO:0000256" key="2">
    <source>
        <dbReference type="ARBA" id="ARBA00022679"/>
    </source>
</evidence>
<dbReference type="CDD" id="cd02440">
    <property type="entry name" value="AdoMet_MTases"/>
    <property type="match status" value="1"/>
</dbReference>
<dbReference type="InterPro" id="IPR013216">
    <property type="entry name" value="Methyltransf_11"/>
</dbReference>
<name>A0A511JN13_9CELL</name>
<dbReference type="EMBL" id="BJWH01000015">
    <property type="protein sequence ID" value="GEL99255.1"/>
    <property type="molecule type" value="Genomic_DNA"/>
</dbReference>
<evidence type="ECO:0000259" key="4">
    <source>
        <dbReference type="Pfam" id="PF08241"/>
    </source>
</evidence>
<keyword evidence="6" id="KW-1185">Reference proteome</keyword>
<dbReference type="PANTHER" id="PTHR43464">
    <property type="entry name" value="METHYLTRANSFERASE"/>
    <property type="match status" value="1"/>
</dbReference>
<reference evidence="5 6" key="1">
    <citation type="submission" date="2019-07" db="EMBL/GenBank/DDBJ databases">
        <title>Whole genome shotgun sequence of Cellulomonas terrae NBRC 100819.</title>
        <authorList>
            <person name="Hosoyama A."/>
            <person name="Uohara A."/>
            <person name="Ohji S."/>
            <person name="Ichikawa N."/>
        </authorList>
    </citation>
    <scope>NUCLEOTIDE SEQUENCE [LARGE SCALE GENOMIC DNA]</scope>
    <source>
        <strain evidence="5 6">NBRC 100819</strain>
    </source>
</reference>
<evidence type="ECO:0000313" key="6">
    <source>
        <dbReference type="Proteomes" id="UP000321049"/>
    </source>
</evidence>
<protein>
    <recommendedName>
        <fullName evidence="4">Methyltransferase type 11 domain-containing protein</fullName>
    </recommendedName>
</protein>
<dbReference type="Gene3D" id="3.40.50.150">
    <property type="entry name" value="Vaccinia Virus protein VP39"/>
    <property type="match status" value="1"/>
</dbReference>
<dbReference type="RefSeq" id="WP_146846915.1">
    <property type="nucleotide sequence ID" value="NZ_BJWH01000015.1"/>
</dbReference>
<dbReference type="Pfam" id="PF08241">
    <property type="entry name" value="Methyltransf_11"/>
    <property type="match status" value="1"/>
</dbReference>
<keyword evidence="1" id="KW-0489">Methyltransferase</keyword>
<dbReference type="OrthoDB" id="9810615at2"/>
<gene>
    <name evidence="5" type="ORF">CTE05_28020</name>
</gene>
<organism evidence="5 6">
    <name type="scientific">Cellulomonas terrae</name>
    <dbReference type="NCBI Taxonomy" id="311234"/>
    <lineage>
        <taxon>Bacteria</taxon>
        <taxon>Bacillati</taxon>
        <taxon>Actinomycetota</taxon>
        <taxon>Actinomycetes</taxon>
        <taxon>Micrococcales</taxon>
        <taxon>Cellulomonadaceae</taxon>
        <taxon>Cellulomonas</taxon>
    </lineage>
</organism>
<dbReference type="AlphaFoldDB" id="A0A511JN13"/>
<proteinExistence type="predicted"/>
<evidence type="ECO:0000313" key="5">
    <source>
        <dbReference type="EMBL" id="GEL99255.1"/>
    </source>
</evidence>
<dbReference type="InterPro" id="IPR029063">
    <property type="entry name" value="SAM-dependent_MTases_sf"/>
</dbReference>